<dbReference type="Proteomes" id="UP000789508">
    <property type="component" value="Unassembled WGS sequence"/>
</dbReference>
<sequence length="131" mass="15060">MGGVTMEFDLREGIDFADAVRNKTNELASGCICSSDIIDREEYLANLLNHFEAAFPLCSVLVTNKNHTINGQHKHFRYEQPVSIFGHTRRTDVYVIGRGYNTVFTLLGDGGFRHWIFRGWFERRGKTVIFK</sequence>
<organism evidence="1 2">
    <name type="scientific">Ambispora leptoticha</name>
    <dbReference type="NCBI Taxonomy" id="144679"/>
    <lineage>
        <taxon>Eukaryota</taxon>
        <taxon>Fungi</taxon>
        <taxon>Fungi incertae sedis</taxon>
        <taxon>Mucoromycota</taxon>
        <taxon>Glomeromycotina</taxon>
        <taxon>Glomeromycetes</taxon>
        <taxon>Archaeosporales</taxon>
        <taxon>Ambisporaceae</taxon>
        <taxon>Ambispora</taxon>
    </lineage>
</organism>
<protein>
    <submittedName>
        <fullName evidence="1">1344_t:CDS:1</fullName>
    </submittedName>
</protein>
<gene>
    <name evidence="1" type="ORF">ALEPTO_LOCUS5877</name>
</gene>
<comment type="caution">
    <text evidence="1">The sequence shown here is derived from an EMBL/GenBank/DDBJ whole genome shotgun (WGS) entry which is preliminary data.</text>
</comment>
<reference evidence="1" key="1">
    <citation type="submission" date="2021-06" db="EMBL/GenBank/DDBJ databases">
        <authorList>
            <person name="Kallberg Y."/>
            <person name="Tangrot J."/>
            <person name="Rosling A."/>
        </authorList>
    </citation>
    <scope>NUCLEOTIDE SEQUENCE</scope>
    <source>
        <strain evidence="1">FL130A</strain>
    </source>
</reference>
<keyword evidence="2" id="KW-1185">Reference proteome</keyword>
<evidence type="ECO:0000313" key="2">
    <source>
        <dbReference type="Proteomes" id="UP000789508"/>
    </source>
</evidence>
<accession>A0A9N9B2D3</accession>
<evidence type="ECO:0000313" key="1">
    <source>
        <dbReference type="EMBL" id="CAG8551019.1"/>
    </source>
</evidence>
<dbReference type="EMBL" id="CAJVPS010001803">
    <property type="protein sequence ID" value="CAG8551019.1"/>
    <property type="molecule type" value="Genomic_DNA"/>
</dbReference>
<dbReference type="OrthoDB" id="2355118at2759"/>
<name>A0A9N9B2D3_9GLOM</name>
<dbReference type="AlphaFoldDB" id="A0A9N9B2D3"/>
<proteinExistence type="predicted"/>